<name>A0ACB8TDF1_9AGAM</name>
<dbReference type="EMBL" id="MU277193">
    <property type="protein sequence ID" value="KAI0066353.1"/>
    <property type="molecule type" value="Genomic_DNA"/>
</dbReference>
<evidence type="ECO:0000313" key="2">
    <source>
        <dbReference type="Proteomes" id="UP000814140"/>
    </source>
</evidence>
<evidence type="ECO:0000313" key="1">
    <source>
        <dbReference type="EMBL" id="KAI0066353.1"/>
    </source>
</evidence>
<reference evidence="1" key="1">
    <citation type="submission" date="2021-03" db="EMBL/GenBank/DDBJ databases">
        <authorList>
            <consortium name="DOE Joint Genome Institute"/>
            <person name="Ahrendt S."/>
            <person name="Looney B.P."/>
            <person name="Miyauchi S."/>
            <person name="Morin E."/>
            <person name="Drula E."/>
            <person name="Courty P.E."/>
            <person name="Chicoki N."/>
            <person name="Fauchery L."/>
            <person name="Kohler A."/>
            <person name="Kuo A."/>
            <person name="Labutti K."/>
            <person name="Pangilinan J."/>
            <person name="Lipzen A."/>
            <person name="Riley R."/>
            <person name="Andreopoulos W."/>
            <person name="He G."/>
            <person name="Johnson J."/>
            <person name="Barry K.W."/>
            <person name="Grigoriev I.V."/>
            <person name="Nagy L."/>
            <person name="Hibbett D."/>
            <person name="Henrissat B."/>
            <person name="Matheny P.B."/>
            <person name="Labbe J."/>
            <person name="Martin F."/>
        </authorList>
    </citation>
    <scope>NUCLEOTIDE SEQUENCE</scope>
    <source>
        <strain evidence="1">HHB10654</strain>
    </source>
</reference>
<organism evidence="1 2">
    <name type="scientific">Artomyces pyxidatus</name>
    <dbReference type="NCBI Taxonomy" id="48021"/>
    <lineage>
        <taxon>Eukaryota</taxon>
        <taxon>Fungi</taxon>
        <taxon>Dikarya</taxon>
        <taxon>Basidiomycota</taxon>
        <taxon>Agaricomycotina</taxon>
        <taxon>Agaricomycetes</taxon>
        <taxon>Russulales</taxon>
        <taxon>Auriscalpiaceae</taxon>
        <taxon>Artomyces</taxon>
    </lineage>
</organism>
<gene>
    <name evidence="1" type="ORF">BV25DRAFT_1529335</name>
</gene>
<dbReference type="Proteomes" id="UP000814140">
    <property type="component" value="Unassembled WGS sequence"/>
</dbReference>
<keyword evidence="2" id="KW-1185">Reference proteome</keyword>
<sequence length="111" mass="12168">MAHMARLSVSGMRRLSVCNDPPHAVTVADYHPRRVARALARGDAAVVHGASVEGAQTFLPCIETTIPLPEGPARTLADGRMLSVWLQENGVLFVDMREWRGEIINAWAHTI</sequence>
<protein>
    <submittedName>
        <fullName evidence="1">Uncharacterized protein</fullName>
    </submittedName>
</protein>
<proteinExistence type="predicted"/>
<accession>A0ACB8TDF1</accession>
<comment type="caution">
    <text evidence="1">The sequence shown here is derived from an EMBL/GenBank/DDBJ whole genome shotgun (WGS) entry which is preliminary data.</text>
</comment>
<reference evidence="1" key="2">
    <citation type="journal article" date="2022" name="New Phytol.">
        <title>Evolutionary transition to the ectomycorrhizal habit in the genomes of a hyperdiverse lineage of mushroom-forming fungi.</title>
        <authorList>
            <person name="Looney B."/>
            <person name="Miyauchi S."/>
            <person name="Morin E."/>
            <person name="Drula E."/>
            <person name="Courty P.E."/>
            <person name="Kohler A."/>
            <person name="Kuo A."/>
            <person name="LaButti K."/>
            <person name="Pangilinan J."/>
            <person name="Lipzen A."/>
            <person name="Riley R."/>
            <person name="Andreopoulos W."/>
            <person name="He G."/>
            <person name="Johnson J."/>
            <person name="Nolan M."/>
            <person name="Tritt A."/>
            <person name="Barry K.W."/>
            <person name="Grigoriev I.V."/>
            <person name="Nagy L.G."/>
            <person name="Hibbett D."/>
            <person name="Henrissat B."/>
            <person name="Matheny P.B."/>
            <person name="Labbe J."/>
            <person name="Martin F.M."/>
        </authorList>
    </citation>
    <scope>NUCLEOTIDE SEQUENCE</scope>
    <source>
        <strain evidence="1">HHB10654</strain>
    </source>
</reference>